<evidence type="ECO:0000313" key="2">
    <source>
        <dbReference type="Proteomes" id="UP000789706"/>
    </source>
</evidence>
<reference evidence="1" key="1">
    <citation type="submission" date="2021-06" db="EMBL/GenBank/DDBJ databases">
        <authorList>
            <person name="Kallberg Y."/>
            <person name="Tangrot J."/>
            <person name="Rosling A."/>
        </authorList>
    </citation>
    <scope>NUCLEOTIDE SEQUENCE</scope>
    <source>
        <strain evidence="1">AZ414A</strain>
    </source>
</reference>
<gene>
    <name evidence="1" type="ORF">DEBURN_LOCUS5211</name>
</gene>
<dbReference type="Proteomes" id="UP000789706">
    <property type="component" value="Unassembled WGS sequence"/>
</dbReference>
<keyword evidence="2" id="KW-1185">Reference proteome</keyword>
<organism evidence="1 2">
    <name type="scientific">Diversispora eburnea</name>
    <dbReference type="NCBI Taxonomy" id="1213867"/>
    <lineage>
        <taxon>Eukaryota</taxon>
        <taxon>Fungi</taxon>
        <taxon>Fungi incertae sedis</taxon>
        <taxon>Mucoromycota</taxon>
        <taxon>Glomeromycotina</taxon>
        <taxon>Glomeromycetes</taxon>
        <taxon>Diversisporales</taxon>
        <taxon>Diversisporaceae</taxon>
        <taxon>Diversispora</taxon>
    </lineage>
</organism>
<protein>
    <submittedName>
        <fullName evidence="1">11853_t:CDS:1</fullName>
    </submittedName>
</protein>
<evidence type="ECO:0000313" key="1">
    <source>
        <dbReference type="EMBL" id="CAG8511718.1"/>
    </source>
</evidence>
<sequence length="62" mass="6793">MDTMYDDGGACCRFCQNCCGNVKGIEKEAVDDCIEDLDACDKGVNDVIKISKGVDYCNKRFG</sequence>
<name>A0A9N8ZYG3_9GLOM</name>
<accession>A0A9N8ZYG3</accession>
<proteinExistence type="predicted"/>
<dbReference type="EMBL" id="CAJVPK010000448">
    <property type="protein sequence ID" value="CAG8511718.1"/>
    <property type="molecule type" value="Genomic_DNA"/>
</dbReference>
<comment type="caution">
    <text evidence="1">The sequence shown here is derived from an EMBL/GenBank/DDBJ whole genome shotgun (WGS) entry which is preliminary data.</text>
</comment>
<dbReference type="AlphaFoldDB" id="A0A9N8ZYG3"/>